<evidence type="ECO:0000256" key="12">
    <source>
        <dbReference type="PROSITE-ProRule" id="PRU01379"/>
    </source>
</evidence>
<accession>A0A7C4TIP1</accession>
<evidence type="ECO:0000259" key="13">
    <source>
        <dbReference type="PROSITE" id="PS52035"/>
    </source>
</evidence>
<dbReference type="InterPro" id="IPR057246">
    <property type="entry name" value="CARBOXYPEPT_ZN_1"/>
</dbReference>
<comment type="similarity">
    <text evidence="2 12">Belongs to the peptidase M14 family.</text>
</comment>
<evidence type="ECO:0000256" key="3">
    <source>
        <dbReference type="ARBA" id="ARBA00022645"/>
    </source>
</evidence>
<evidence type="ECO:0000313" key="14">
    <source>
        <dbReference type="EMBL" id="HGV98421.1"/>
    </source>
</evidence>
<dbReference type="GO" id="GO:0005615">
    <property type="term" value="C:extracellular space"/>
    <property type="evidence" value="ECO:0007669"/>
    <property type="project" value="TreeGrafter"/>
</dbReference>
<reference evidence="14" key="1">
    <citation type="journal article" date="2020" name="mSystems">
        <title>Genome- and Community-Level Interaction Insights into Carbon Utilization and Element Cycling Functions of Hydrothermarchaeota in Hydrothermal Sediment.</title>
        <authorList>
            <person name="Zhou Z."/>
            <person name="Liu Y."/>
            <person name="Xu W."/>
            <person name="Pan J."/>
            <person name="Luo Z.H."/>
            <person name="Li M."/>
        </authorList>
    </citation>
    <scope>NUCLEOTIDE SEQUENCE [LARGE SCALE GENOMIC DNA]</scope>
    <source>
        <strain evidence="14">SpSt-774</strain>
    </source>
</reference>
<evidence type="ECO:0000256" key="7">
    <source>
        <dbReference type="ARBA" id="ARBA00022801"/>
    </source>
</evidence>
<dbReference type="Pfam" id="PF13860">
    <property type="entry name" value="FlgD_ig"/>
    <property type="match status" value="1"/>
</dbReference>
<dbReference type="FunFam" id="3.40.630.10:FF:000084">
    <property type="entry name" value="Carboxypeptidase B2"/>
    <property type="match status" value="1"/>
</dbReference>
<evidence type="ECO:0000256" key="2">
    <source>
        <dbReference type="ARBA" id="ARBA00005988"/>
    </source>
</evidence>
<dbReference type="PROSITE" id="PS52035">
    <property type="entry name" value="PEPTIDASE_M14"/>
    <property type="match status" value="1"/>
</dbReference>
<dbReference type="CDD" id="cd03859">
    <property type="entry name" value="M14_CPT"/>
    <property type="match status" value="1"/>
</dbReference>
<dbReference type="GO" id="GO:0006508">
    <property type="term" value="P:proteolysis"/>
    <property type="evidence" value="ECO:0007669"/>
    <property type="project" value="UniProtKB-KW"/>
</dbReference>
<comment type="catalytic activity">
    <reaction evidence="10">
        <text>Releases a C-terminal residue, which may be hydrophobic or positively charged.</text>
        <dbReference type="EC" id="3.4.17.18"/>
    </reaction>
</comment>
<gene>
    <name evidence="14" type="ORF">ENV60_09035</name>
</gene>
<protein>
    <recommendedName>
        <fullName evidence="11">carboxypeptidase T</fullName>
        <ecNumber evidence="11">3.4.17.18</ecNumber>
    </recommendedName>
</protein>
<dbReference type="SUPFAM" id="SSF49464">
    <property type="entry name" value="Carboxypeptidase regulatory domain-like"/>
    <property type="match status" value="1"/>
</dbReference>
<dbReference type="SUPFAM" id="SSF53187">
    <property type="entry name" value="Zn-dependent exopeptidases"/>
    <property type="match status" value="1"/>
</dbReference>
<dbReference type="InterPro" id="IPR033810">
    <property type="entry name" value="Carboxypeptidase_T"/>
</dbReference>
<keyword evidence="7" id="KW-0378">Hydrolase</keyword>
<dbReference type="NCBIfam" id="TIGR04183">
    <property type="entry name" value="Por_Secre_tail"/>
    <property type="match status" value="1"/>
</dbReference>
<comment type="caution">
    <text evidence="14">The sequence shown here is derived from an EMBL/GenBank/DDBJ whole genome shotgun (WGS) entry which is preliminary data.</text>
</comment>
<keyword evidence="4" id="KW-0645">Protease</keyword>
<keyword evidence="8" id="KW-0862">Zinc</keyword>
<keyword evidence="9" id="KW-0482">Metalloprotease</keyword>
<evidence type="ECO:0000256" key="1">
    <source>
        <dbReference type="ARBA" id="ARBA00001947"/>
    </source>
</evidence>
<dbReference type="PANTHER" id="PTHR11705">
    <property type="entry name" value="PROTEASE FAMILY M14 CARBOXYPEPTIDASE A,B"/>
    <property type="match status" value="1"/>
</dbReference>
<feature type="active site" description="Proton donor/acceptor" evidence="12">
    <location>
        <position position="292"/>
    </location>
</feature>
<dbReference type="InterPro" id="IPR000834">
    <property type="entry name" value="Peptidase_M14"/>
</dbReference>
<dbReference type="EC" id="3.4.17.18" evidence="11"/>
<dbReference type="Pfam" id="PF00246">
    <property type="entry name" value="Peptidase_M14"/>
    <property type="match status" value="1"/>
</dbReference>
<dbReference type="InterPro" id="IPR025965">
    <property type="entry name" value="FlgD/Vpr_Ig-like"/>
</dbReference>
<dbReference type="SMART" id="SM00631">
    <property type="entry name" value="Zn_pept"/>
    <property type="match status" value="1"/>
</dbReference>
<keyword evidence="5" id="KW-0479">Metal-binding</keyword>
<dbReference type="Gene3D" id="2.60.40.1120">
    <property type="entry name" value="Carboxypeptidase-like, regulatory domain"/>
    <property type="match status" value="1"/>
</dbReference>
<dbReference type="EMBL" id="DTGZ01000171">
    <property type="protein sequence ID" value="HGV98421.1"/>
    <property type="molecule type" value="Genomic_DNA"/>
</dbReference>
<evidence type="ECO:0000256" key="11">
    <source>
        <dbReference type="ARBA" id="ARBA00066554"/>
    </source>
</evidence>
<dbReference type="AlphaFoldDB" id="A0A7C4TIP1"/>
<dbReference type="PANTHER" id="PTHR11705:SF143">
    <property type="entry name" value="SLL0236 PROTEIN"/>
    <property type="match status" value="1"/>
</dbReference>
<dbReference type="PROSITE" id="PS00132">
    <property type="entry name" value="CARBOXYPEPT_ZN_1"/>
    <property type="match status" value="1"/>
</dbReference>
<dbReference type="GO" id="GO:0004181">
    <property type="term" value="F:metallocarboxypeptidase activity"/>
    <property type="evidence" value="ECO:0007669"/>
    <property type="project" value="InterPro"/>
</dbReference>
<evidence type="ECO:0000256" key="5">
    <source>
        <dbReference type="ARBA" id="ARBA00022723"/>
    </source>
</evidence>
<evidence type="ECO:0000256" key="10">
    <source>
        <dbReference type="ARBA" id="ARBA00050859"/>
    </source>
</evidence>
<keyword evidence="6" id="KW-0732">Signal</keyword>
<comment type="cofactor">
    <cofactor evidence="1">
        <name>Zn(2+)</name>
        <dbReference type="ChEBI" id="CHEBI:29105"/>
    </cofactor>
</comment>
<keyword evidence="3" id="KW-0121">Carboxypeptidase</keyword>
<name>A0A7C4TIP1_UNCW3</name>
<dbReference type="Gene3D" id="2.60.40.4070">
    <property type="match status" value="1"/>
</dbReference>
<evidence type="ECO:0000256" key="8">
    <source>
        <dbReference type="ARBA" id="ARBA00022833"/>
    </source>
</evidence>
<dbReference type="GO" id="GO:0008270">
    <property type="term" value="F:zinc ion binding"/>
    <property type="evidence" value="ECO:0007669"/>
    <property type="project" value="InterPro"/>
</dbReference>
<feature type="domain" description="Peptidase M14" evidence="13">
    <location>
        <begin position="24"/>
        <end position="322"/>
    </location>
</feature>
<evidence type="ECO:0000256" key="6">
    <source>
        <dbReference type="ARBA" id="ARBA00022729"/>
    </source>
</evidence>
<dbReference type="InterPro" id="IPR008969">
    <property type="entry name" value="CarboxyPept-like_regulatory"/>
</dbReference>
<evidence type="ECO:0000256" key="9">
    <source>
        <dbReference type="ARBA" id="ARBA00023049"/>
    </source>
</evidence>
<organism evidence="14">
    <name type="scientific">candidate division WOR-3 bacterium</name>
    <dbReference type="NCBI Taxonomy" id="2052148"/>
    <lineage>
        <taxon>Bacteria</taxon>
        <taxon>Bacteria division WOR-3</taxon>
    </lineage>
</organism>
<proteinExistence type="inferred from homology"/>
<sequence>MIREFLVLSCILHLVSAINPIDPRYHTYEEMVQEVDSICNLFPQITKLYTIGLSTRDSLPVLGIKISDNPSIKEDEPAILFNGVHHAEEILSGEVCLYLLNDLVSKYGNDSAITYWIDNSEIWIIPILNPEGHNVVMSGLDTIWRKDKRDNNNNGFFDLDSDGVDLNRNYDFNWELGGSSDPTSEYYRGPYPFSENETRIIRDLAQKNHFVFDVCYHNVRTGQGELVYYPWRWGTQFAIDHPFIKRIADTVATRIVNDAGNGTYVSIYGYATEGTARNWLYGVCGTFAYTIEVSRSCHPPGNLVDSICIRNLPGAYYLLERVFGSGITGIITDSLTNQPLVAEVRIQDYYDSTLPPRVSDSIYGRYRRILNPGTYTIRFLKDGYEAKTIENVVVEPNVPTILNVKMYPLTIEESKGKSLLTNLYFEVSPNPFINRLDIRYEIPDTRYEMVNEHISDILSPLSVSLKIYDATGRLVKNLSLYLSSFIIHNSIEWDGTDDTGSRLAPGVYFIKLEAGKFKKIKKAILLK</sequence>
<evidence type="ECO:0000256" key="4">
    <source>
        <dbReference type="ARBA" id="ARBA00022670"/>
    </source>
</evidence>
<dbReference type="Gene3D" id="3.40.630.10">
    <property type="entry name" value="Zn peptidases"/>
    <property type="match status" value="1"/>
</dbReference>
<dbReference type="InterPro" id="IPR026444">
    <property type="entry name" value="Secre_tail"/>
</dbReference>